<dbReference type="InterPro" id="IPR047121">
    <property type="entry name" value="YjiB-like"/>
</dbReference>
<protein>
    <recommendedName>
        <fullName evidence="1">Cupin type-1 domain-containing protein</fullName>
    </recommendedName>
</protein>
<sequence length="172" mass="18700">TTMATSSILTPLKELKVARHQIQAHGLTPNTSIQNKPLLLYRNAFKANTSASQIEDHLSKVGVVDPAWSTSHEVLAICNGEAKLCFGHEDNPGRVEETLKQGDVVVVPAGVAHRLLEDVQGGFEMVGSYPRGLSWDMCYGKKGEESRVKGIEKLGWFEKDPVYGEGGPATEV</sequence>
<dbReference type="SUPFAM" id="SSF51182">
    <property type="entry name" value="RmlC-like cupins"/>
    <property type="match status" value="1"/>
</dbReference>
<dbReference type="InterPro" id="IPR006045">
    <property type="entry name" value="Cupin_1"/>
</dbReference>
<dbReference type="EMBL" id="CAINUL010000006">
    <property type="protein sequence ID" value="CAD0110437.1"/>
    <property type="molecule type" value="Genomic_DNA"/>
</dbReference>
<dbReference type="InterPro" id="IPR011051">
    <property type="entry name" value="RmlC_Cupin_sf"/>
</dbReference>
<dbReference type="PANTHER" id="PTHR36448:SF3">
    <property type="entry name" value="CUPIN TYPE-2 DOMAIN-CONTAINING PROTEIN"/>
    <property type="match status" value="1"/>
</dbReference>
<dbReference type="OrthoDB" id="2589563at2759"/>
<keyword evidence="3" id="KW-1185">Reference proteome</keyword>
<name>A0A9N8PTR1_9PEZI</name>
<organism evidence="2 3">
    <name type="scientific">Aureobasidium uvarum</name>
    <dbReference type="NCBI Taxonomy" id="2773716"/>
    <lineage>
        <taxon>Eukaryota</taxon>
        <taxon>Fungi</taxon>
        <taxon>Dikarya</taxon>
        <taxon>Ascomycota</taxon>
        <taxon>Pezizomycotina</taxon>
        <taxon>Dothideomycetes</taxon>
        <taxon>Dothideomycetidae</taxon>
        <taxon>Dothideales</taxon>
        <taxon>Saccotheciaceae</taxon>
        <taxon>Aureobasidium</taxon>
    </lineage>
</organism>
<gene>
    <name evidence="2" type="ORF">AWRI4620_LOCUS4692</name>
</gene>
<dbReference type="Proteomes" id="UP000745764">
    <property type="component" value="Unassembled WGS sequence"/>
</dbReference>
<dbReference type="PANTHER" id="PTHR36448">
    <property type="entry name" value="BLR7373 PROTEIN"/>
    <property type="match status" value="1"/>
</dbReference>
<evidence type="ECO:0000313" key="3">
    <source>
        <dbReference type="Proteomes" id="UP000745764"/>
    </source>
</evidence>
<dbReference type="Gene3D" id="2.60.120.10">
    <property type="entry name" value="Jelly Rolls"/>
    <property type="match status" value="1"/>
</dbReference>
<dbReference type="Pfam" id="PF00190">
    <property type="entry name" value="Cupin_1"/>
    <property type="match status" value="1"/>
</dbReference>
<evidence type="ECO:0000259" key="1">
    <source>
        <dbReference type="Pfam" id="PF00190"/>
    </source>
</evidence>
<dbReference type="AlphaFoldDB" id="A0A9N8PTR1"/>
<feature type="domain" description="Cupin type-1" evidence="1">
    <location>
        <begin position="59"/>
        <end position="113"/>
    </location>
</feature>
<proteinExistence type="predicted"/>
<dbReference type="CDD" id="cd02219">
    <property type="entry name" value="cupin_YjlB-like"/>
    <property type="match status" value="1"/>
</dbReference>
<dbReference type="InterPro" id="IPR014710">
    <property type="entry name" value="RmlC-like_jellyroll"/>
</dbReference>
<accession>A0A9N8PTR1</accession>
<feature type="non-terminal residue" evidence="2">
    <location>
        <position position="1"/>
    </location>
</feature>
<reference evidence="2" key="1">
    <citation type="submission" date="2020-06" db="EMBL/GenBank/DDBJ databases">
        <authorList>
            <person name="Onetto C."/>
        </authorList>
    </citation>
    <scope>NUCLEOTIDE SEQUENCE</scope>
</reference>
<comment type="caution">
    <text evidence="2">The sequence shown here is derived from an EMBL/GenBank/DDBJ whole genome shotgun (WGS) entry which is preliminary data.</text>
</comment>
<evidence type="ECO:0000313" key="2">
    <source>
        <dbReference type="EMBL" id="CAD0110437.1"/>
    </source>
</evidence>